<dbReference type="PANTHER" id="PTHR36206:SF4">
    <property type="entry name" value="HYPOTHETICAL CONSERVED PROTEIN (EUROFUNG)-RELATED"/>
    <property type="match status" value="1"/>
</dbReference>
<dbReference type="InterPro" id="IPR052360">
    <property type="entry name" value="Transcr_Regulatory_Proteins"/>
</dbReference>
<protein>
    <submittedName>
        <fullName evidence="8">Uncharacterized protein</fullName>
    </submittedName>
</protein>
<dbReference type="PANTHER" id="PTHR36206">
    <property type="entry name" value="ASPERCRYPTIN BIOSYNTHESIS CLUSTER-SPECIFIC TRANSCRIPTION REGULATOR ATNN-RELATED"/>
    <property type="match status" value="1"/>
</dbReference>
<reference evidence="8" key="1">
    <citation type="submission" date="2021-02" db="EMBL/GenBank/DDBJ databases">
        <title>Genome sequence Cadophora malorum strain M34.</title>
        <authorList>
            <person name="Stefanovic E."/>
            <person name="Vu D."/>
            <person name="Scully C."/>
            <person name="Dijksterhuis J."/>
            <person name="Roader J."/>
            <person name="Houbraken J."/>
        </authorList>
    </citation>
    <scope>NUCLEOTIDE SEQUENCE</scope>
    <source>
        <strain evidence="8">M34</strain>
    </source>
</reference>
<proteinExistence type="predicted"/>
<name>A0A8H7W8E5_9HELO</name>
<evidence type="ECO:0000256" key="4">
    <source>
        <dbReference type="ARBA" id="ARBA00023125"/>
    </source>
</evidence>
<keyword evidence="4" id="KW-0238">DNA-binding</keyword>
<dbReference type="Proteomes" id="UP000664132">
    <property type="component" value="Unassembled WGS sequence"/>
</dbReference>
<keyword evidence="9" id="KW-1185">Reference proteome</keyword>
<keyword evidence="3" id="KW-0805">Transcription regulation</keyword>
<dbReference type="GO" id="GO:0003677">
    <property type="term" value="F:DNA binding"/>
    <property type="evidence" value="ECO:0007669"/>
    <property type="project" value="UniProtKB-KW"/>
</dbReference>
<keyword evidence="6" id="KW-0539">Nucleus</keyword>
<keyword evidence="2" id="KW-0862">Zinc</keyword>
<dbReference type="GO" id="GO:0046872">
    <property type="term" value="F:metal ion binding"/>
    <property type="evidence" value="ECO:0007669"/>
    <property type="project" value="UniProtKB-KW"/>
</dbReference>
<evidence type="ECO:0000313" key="9">
    <source>
        <dbReference type="Proteomes" id="UP000664132"/>
    </source>
</evidence>
<comment type="caution">
    <text evidence="8">The sequence shown here is derived from an EMBL/GenBank/DDBJ whole genome shotgun (WGS) entry which is preliminary data.</text>
</comment>
<evidence type="ECO:0000256" key="3">
    <source>
        <dbReference type="ARBA" id="ARBA00023015"/>
    </source>
</evidence>
<gene>
    <name evidence="8" type="ORF">IFR04_005499</name>
</gene>
<evidence type="ECO:0000256" key="2">
    <source>
        <dbReference type="ARBA" id="ARBA00022833"/>
    </source>
</evidence>
<accession>A0A8H7W8E5</accession>
<dbReference type="EMBL" id="JAFJYH010000067">
    <property type="protein sequence ID" value="KAG4421316.1"/>
    <property type="molecule type" value="Genomic_DNA"/>
</dbReference>
<evidence type="ECO:0000256" key="5">
    <source>
        <dbReference type="ARBA" id="ARBA00023163"/>
    </source>
</evidence>
<dbReference type="AlphaFoldDB" id="A0A8H7W8E5"/>
<evidence type="ECO:0000313" key="8">
    <source>
        <dbReference type="EMBL" id="KAG4421316.1"/>
    </source>
</evidence>
<organism evidence="8 9">
    <name type="scientific">Cadophora malorum</name>
    <dbReference type="NCBI Taxonomy" id="108018"/>
    <lineage>
        <taxon>Eukaryota</taxon>
        <taxon>Fungi</taxon>
        <taxon>Dikarya</taxon>
        <taxon>Ascomycota</taxon>
        <taxon>Pezizomycotina</taxon>
        <taxon>Leotiomycetes</taxon>
        <taxon>Helotiales</taxon>
        <taxon>Ploettnerulaceae</taxon>
        <taxon>Cadophora</taxon>
    </lineage>
</organism>
<keyword evidence="5" id="KW-0804">Transcription</keyword>
<dbReference type="OrthoDB" id="2593732at2759"/>
<sequence>MAHPNLSSMAGAPDPKGSQPPPRLETAPQSQPNPRTVPVLQNMEAIEGILLRAFMRLESNEVLNAMMPQIPPLEWDIQEIWSISIPVTPFEAIATAQLCWESLMNRALKFYRRICFNQTYCPSLQRASGEIPNQQTYFLQQLAKFHTCFKPLLDKAISSETDEVKSPIALLISVHWRHVHVLVKSLLSNSEMIYDKYIDDFAYIVKTSKQLISNHAAFATRRLGRFTLEIGVIPALHFTATKCRDPNVRRAAIALLFQDPRQEGEYDGVLCARIGRWITACEEDGLPEPPLPLSSPLLRPNVDDALPLSPPGEGWNHTMPVDNETQMDQCVLPKQTLEDHTENTSYTTWHVPEENRFVLTMIEYHIPERYLKAKIQKAVPSLDGTREERESVIAW</sequence>
<keyword evidence="1" id="KW-0479">Metal-binding</keyword>
<evidence type="ECO:0000256" key="6">
    <source>
        <dbReference type="ARBA" id="ARBA00023242"/>
    </source>
</evidence>
<feature type="region of interest" description="Disordered" evidence="7">
    <location>
        <begin position="1"/>
        <end position="36"/>
    </location>
</feature>
<evidence type="ECO:0000256" key="1">
    <source>
        <dbReference type="ARBA" id="ARBA00022723"/>
    </source>
</evidence>
<evidence type="ECO:0000256" key="7">
    <source>
        <dbReference type="SAM" id="MobiDB-lite"/>
    </source>
</evidence>